<dbReference type="EMBL" id="RBZW01000067">
    <property type="protein sequence ID" value="THE63294.1"/>
    <property type="molecule type" value="Genomic_DNA"/>
</dbReference>
<evidence type="ECO:0000256" key="1">
    <source>
        <dbReference type="SAM" id="Coils"/>
    </source>
</evidence>
<comment type="caution">
    <text evidence="3">The sequence shown here is derived from an EMBL/GenBank/DDBJ whole genome shotgun (WGS) entry which is preliminary data.</text>
</comment>
<feature type="coiled-coil region" evidence="1">
    <location>
        <begin position="86"/>
        <end position="116"/>
    </location>
</feature>
<dbReference type="RefSeq" id="WP_141466270.1">
    <property type="nucleotide sequence ID" value="NZ_RBZW01000067.1"/>
</dbReference>
<accession>A0A4S3TH24</accession>
<name>A0A4S3TH24_9EURY</name>
<feature type="region of interest" description="Disordered" evidence="2">
    <location>
        <begin position="59"/>
        <end position="82"/>
    </location>
</feature>
<gene>
    <name evidence="3" type="ORF">D8Y22_19220</name>
</gene>
<dbReference type="AlphaFoldDB" id="A0A4S3TH24"/>
<dbReference type="OrthoDB" id="343088at2157"/>
<organism evidence="3 4">
    <name type="scientific">Salinadaptatus halalkaliphilus</name>
    <dbReference type="NCBI Taxonomy" id="2419781"/>
    <lineage>
        <taxon>Archaea</taxon>
        <taxon>Methanobacteriati</taxon>
        <taxon>Methanobacteriota</taxon>
        <taxon>Stenosarchaea group</taxon>
        <taxon>Halobacteria</taxon>
        <taxon>Halobacteriales</taxon>
        <taxon>Natrialbaceae</taxon>
        <taxon>Salinadaptatus</taxon>
    </lineage>
</organism>
<evidence type="ECO:0000313" key="3">
    <source>
        <dbReference type="EMBL" id="THE63294.1"/>
    </source>
</evidence>
<dbReference type="Proteomes" id="UP000318864">
    <property type="component" value="Unassembled WGS sequence"/>
</dbReference>
<keyword evidence="4" id="KW-1185">Reference proteome</keyword>
<protein>
    <submittedName>
        <fullName evidence="3">Uncharacterized protein</fullName>
    </submittedName>
</protein>
<sequence length="175" mass="18776">MDEDANEDGDAASTLSVAEFVTYCRTQAGLLSGQVQTMGDEANKLLADVDEQVTEIRSRLEQHREGGPGTASPSSTAGPNSDVLDVDELEALQDDLEKKQSLVEAKQARMEAFQELAAGYTDLAEELETAVDDGATAFERVVQFEADADAPAYFPERKTLVEAAAESDDDPSTPE</sequence>
<keyword evidence="1" id="KW-0175">Coiled coil</keyword>
<proteinExistence type="predicted"/>
<evidence type="ECO:0000256" key="2">
    <source>
        <dbReference type="SAM" id="MobiDB-lite"/>
    </source>
</evidence>
<evidence type="ECO:0000313" key="4">
    <source>
        <dbReference type="Proteomes" id="UP000318864"/>
    </source>
</evidence>
<reference evidence="3 4" key="1">
    <citation type="submission" date="2018-10" db="EMBL/GenBank/DDBJ databases">
        <title>Natronolimnobius sp. XQ-INN 246 isolated from Inner Mongolia Autonomous Region of China.</title>
        <authorList>
            <person name="Xue Q."/>
        </authorList>
    </citation>
    <scope>NUCLEOTIDE SEQUENCE [LARGE SCALE GENOMIC DNA]</scope>
    <source>
        <strain evidence="3 4">XQ-INN 246</strain>
    </source>
</reference>